<dbReference type="RefSeq" id="WP_190907062.1">
    <property type="nucleotide sequence ID" value="NZ_JACJTQ010000018.1"/>
</dbReference>
<evidence type="ECO:0000313" key="2">
    <source>
        <dbReference type="EMBL" id="MBD2692706.1"/>
    </source>
</evidence>
<evidence type="ECO:0008006" key="4">
    <source>
        <dbReference type="Google" id="ProtNLM"/>
    </source>
</evidence>
<feature type="chain" id="PRO_5046345845" description="Secreted protein" evidence="1">
    <location>
        <begin position="26"/>
        <end position="129"/>
    </location>
</feature>
<feature type="signal peptide" evidence="1">
    <location>
        <begin position="1"/>
        <end position="25"/>
    </location>
</feature>
<organism evidence="2 3">
    <name type="scientific">Anabaena catenula FACHB-362</name>
    <dbReference type="NCBI Taxonomy" id="2692877"/>
    <lineage>
        <taxon>Bacteria</taxon>
        <taxon>Bacillati</taxon>
        <taxon>Cyanobacteriota</taxon>
        <taxon>Cyanophyceae</taxon>
        <taxon>Nostocales</taxon>
        <taxon>Nostocaceae</taxon>
        <taxon>Anabaena</taxon>
    </lineage>
</organism>
<accession>A0ABR8J2W2</accession>
<keyword evidence="1" id="KW-0732">Signal</keyword>
<sequence>MKKMIIAFLMMLSLFFSLGQEQALAEDCIKTINQGAATVPLGLYEQSCPTLSFSSGTITKDVKYNCCGPSVTIRINANDWQNLITQGKLDGLRYEKFENSSNTYTLTFRKVVGTTPENIAGEDFFKEAS</sequence>
<evidence type="ECO:0000313" key="3">
    <source>
        <dbReference type="Proteomes" id="UP000660381"/>
    </source>
</evidence>
<keyword evidence="3" id="KW-1185">Reference proteome</keyword>
<protein>
    <recommendedName>
        <fullName evidence="4">Secreted protein</fullName>
    </recommendedName>
</protein>
<dbReference type="Proteomes" id="UP000660381">
    <property type="component" value="Unassembled WGS sequence"/>
</dbReference>
<comment type="caution">
    <text evidence="2">The sequence shown here is derived from an EMBL/GenBank/DDBJ whole genome shotgun (WGS) entry which is preliminary data.</text>
</comment>
<name>A0ABR8J2W2_9NOST</name>
<proteinExistence type="predicted"/>
<reference evidence="2 3" key="1">
    <citation type="journal article" date="2020" name="ISME J.">
        <title>Comparative genomics reveals insights into cyanobacterial evolution and habitat adaptation.</title>
        <authorList>
            <person name="Chen M.Y."/>
            <person name="Teng W.K."/>
            <person name="Zhao L."/>
            <person name="Hu C.X."/>
            <person name="Zhou Y.K."/>
            <person name="Han B.P."/>
            <person name="Song L.R."/>
            <person name="Shu W.S."/>
        </authorList>
    </citation>
    <scope>NUCLEOTIDE SEQUENCE [LARGE SCALE GENOMIC DNA]</scope>
    <source>
        <strain evidence="2 3">FACHB-362</strain>
    </source>
</reference>
<gene>
    <name evidence="2" type="ORF">H6G68_13225</name>
</gene>
<evidence type="ECO:0000256" key="1">
    <source>
        <dbReference type="SAM" id="SignalP"/>
    </source>
</evidence>
<dbReference type="EMBL" id="JACJTQ010000018">
    <property type="protein sequence ID" value="MBD2692706.1"/>
    <property type="molecule type" value="Genomic_DNA"/>
</dbReference>